<comment type="cofactor">
    <cofactor evidence="7">
        <name>Mn(2+)</name>
        <dbReference type="ChEBI" id="CHEBI:29035"/>
    </cofactor>
    <text evidence="7">For phosphodiesterase activity, probably binds 2 Mn(2+) per subunit.</text>
</comment>
<feature type="transmembrane region" description="Helical" evidence="8">
    <location>
        <begin position="21"/>
        <end position="40"/>
    </location>
</feature>
<gene>
    <name evidence="10" type="ORF">IV73_GL000574</name>
</gene>
<evidence type="ECO:0000256" key="3">
    <source>
        <dbReference type="ARBA" id="ARBA00022692"/>
    </source>
</evidence>
<feature type="binding site" evidence="7">
    <location>
        <position position="368"/>
    </location>
    <ligand>
        <name>Mn(2+)</name>
        <dbReference type="ChEBI" id="CHEBI:29035"/>
        <label>2</label>
    </ligand>
</feature>
<keyword evidence="2 6" id="KW-1003">Cell membrane</keyword>
<comment type="function">
    <text evidence="6">Has phosphodiesterase (PDE) activity against cyclic-di-AMP (c-di-AMP).</text>
</comment>
<sequence>MKHFSLFQALPDFFQNRRLTWLAIWVTIMAACGTVLAFMANWLVGIIWVVIIACALVFVFNTLKIIGNNTQKYIASLSYRVNRGEQEALIQMPLGVILYNDKGEINWINPYLQSLSDKSLIDQKINQVSPDLMNLIEQAQIHVDTEKATFKEHLNWLDRQFEVEVQPELQALYLRDVTEELQVQERFEDNQLFIGIVSLDNYDEISERLSDTESSVLHTHVTTTLSDWMDERHIYVRRSASDKYMLMGYMSGLRQAEKDKFKVLNTIRESTSSQNMPITLSIGIAYQIENIAEMATSAQKQLDLALGRGGDQVVVKAPGQDARFYGGTTNPMAKRTRVRARVISQALTELMGAADQIFVMGHARDDMDSMGAALGVRRLAKMVNKPAWVVVDPEVKRHTDMRLLLDEMHEDPQTADAIMTPSEVLNTATEQSLLILVDHSKESMTESRSVYAALKDRLIVIDHHRRGEEFPEQALLVYIESYASSTSELVTELFEYQSRKRRGLSRIEATALLAGIQLDTKSFAIRAGTRTFDAASYLRSMGADGKLIQNFMKDSVEDYRQRAALVAQAQILGSDAVVVADDQTIYDSVSVAQAADSLLQIIGIERSFVVARRDATTVGISARSDGHKNVQTIMEQLGGGGHLSFAATQVNDISTNEAGQELYEVLKKDQADAEMED</sequence>
<evidence type="ECO:0000256" key="4">
    <source>
        <dbReference type="ARBA" id="ARBA00022989"/>
    </source>
</evidence>
<dbReference type="GO" id="GO:0003676">
    <property type="term" value="F:nucleic acid binding"/>
    <property type="evidence" value="ECO:0007669"/>
    <property type="project" value="UniProtKB-UniRule"/>
</dbReference>
<keyword evidence="7" id="KW-0479">Metal-binding</keyword>
<dbReference type="Pfam" id="PF24898">
    <property type="entry name" value="GGDEF_GdpP"/>
    <property type="match status" value="1"/>
</dbReference>
<organism evidence="10 11">
    <name type="scientific">Weissella kandleri</name>
    <dbReference type="NCBI Taxonomy" id="1616"/>
    <lineage>
        <taxon>Bacteria</taxon>
        <taxon>Bacillati</taxon>
        <taxon>Bacillota</taxon>
        <taxon>Bacilli</taxon>
        <taxon>Lactobacillales</taxon>
        <taxon>Lactobacillaceae</taxon>
        <taxon>Weissella</taxon>
    </lineage>
</organism>
<evidence type="ECO:0000256" key="2">
    <source>
        <dbReference type="ARBA" id="ARBA00022475"/>
    </source>
</evidence>
<evidence type="ECO:0000256" key="5">
    <source>
        <dbReference type="ARBA" id="ARBA00023136"/>
    </source>
</evidence>
<dbReference type="InterPro" id="IPR029787">
    <property type="entry name" value="Nucleotide_cyclase"/>
</dbReference>
<evidence type="ECO:0000256" key="7">
    <source>
        <dbReference type="PIRSR" id="PIRSR026583-50"/>
    </source>
</evidence>
<dbReference type="PROSITE" id="PS51257">
    <property type="entry name" value="PROKAR_LIPOPROTEIN"/>
    <property type="match status" value="1"/>
</dbReference>
<dbReference type="EMBL" id="JQBP01000002">
    <property type="protein sequence ID" value="KRN75409.1"/>
    <property type="molecule type" value="Genomic_DNA"/>
</dbReference>
<keyword evidence="5 6" id="KW-0472">Membrane</keyword>
<dbReference type="InterPro" id="IPR014528">
    <property type="entry name" value="GdpP/PdeA"/>
</dbReference>
<dbReference type="Gene3D" id="3.30.450.20">
    <property type="entry name" value="PAS domain"/>
    <property type="match status" value="1"/>
</dbReference>
<feature type="binding site" evidence="7">
    <location>
        <position position="519"/>
    </location>
    <ligand>
        <name>Mn(2+)</name>
        <dbReference type="ChEBI" id="CHEBI:29035"/>
        <label>2</label>
    </ligand>
</feature>
<dbReference type="InterPro" id="IPR003156">
    <property type="entry name" value="DHHA1_dom"/>
</dbReference>
<dbReference type="Pfam" id="PF01368">
    <property type="entry name" value="DHH"/>
    <property type="match status" value="1"/>
</dbReference>
<comment type="similarity">
    <text evidence="6">Belongs to the GdpP/PdeA phosphodiesterase family.</text>
</comment>
<keyword evidence="7" id="KW-0464">Manganese</keyword>
<keyword evidence="11" id="KW-1185">Reference proteome</keyword>
<dbReference type="Proteomes" id="UP000051655">
    <property type="component" value="Unassembled WGS sequence"/>
</dbReference>
<feature type="binding site" evidence="7">
    <location>
        <position position="438"/>
    </location>
    <ligand>
        <name>Mn(2+)</name>
        <dbReference type="ChEBI" id="CHEBI:29035"/>
        <label>1</label>
    </ligand>
</feature>
<feature type="binding site" evidence="7">
    <location>
        <position position="362"/>
    </location>
    <ligand>
        <name>Mn(2+)</name>
        <dbReference type="ChEBI" id="CHEBI:29035"/>
        <label>1</label>
    </ligand>
</feature>
<comment type="catalytic activity">
    <reaction evidence="6">
        <text>3',3'-c-di-AMP + H2O = 5'-O-phosphonoadenylyl-(3'-&gt;5')-adenosine + H(+)</text>
        <dbReference type="Rhea" id="RHEA:54420"/>
        <dbReference type="ChEBI" id="CHEBI:15377"/>
        <dbReference type="ChEBI" id="CHEBI:15378"/>
        <dbReference type="ChEBI" id="CHEBI:71500"/>
        <dbReference type="ChEBI" id="CHEBI:138171"/>
    </reaction>
</comment>
<comment type="caution">
    <text evidence="10">The sequence shown here is derived from an EMBL/GenBank/DDBJ whole genome shotgun (WGS) entry which is preliminary data.</text>
</comment>
<keyword evidence="6" id="KW-0378">Hydrolase</keyword>
<keyword evidence="3 8" id="KW-0812">Transmembrane</keyword>
<dbReference type="GO" id="GO:0005886">
    <property type="term" value="C:plasma membrane"/>
    <property type="evidence" value="ECO:0007669"/>
    <property type="project" value="UniProtKB-SubCell"/>
</dbReference>
<keyword evidence="4 8" id="KW-1133">Transmembrane helix</keyword>
<proteinExistence type="inferred from homology"/>
<evidence type="ECO:0000256" key="8">
    <source>
        <dbReference type="SAM" id="Phobius"/>
    </source>
</evidence>
<evidence type="ECO:0000313" key="10">
    <source>
        <dbReference type="EMBL" id="KRN75409.1"/>
    </source>
</evidence>
<dbReference type="PATRIC" id="fig|1616.3.peg.590"/>
<comment type="subcellular location">
    <subcellularLocation>
        <location evidence="1">Cell membrane</location>
        <topology evidence="1">Multi-pass membrane protein</topology>
    </subcellularLocation>
</comment>
<dbReference type="AlphaFoldDB" id="A0A0R2JDN8"/>
<dbReference type="Gene3D" id="3.10.310.30">
    <property type="match status" value="1"/>
</dbReference>
<reference evidence="10 11" key="1">
    <citation type="journal article" date="2015" name="Genome Announc.">
        <title>Expanding the biotechnology potential of lactobacilli through comparative genomics of 213 strains and associated genera.</title>
        <authorList>
            <person name="Sun Z."/>
            <person name="Harris H.M."/>
            <person name="McCann A."/>
            <person name="Guo C."/>
            <person name="Argimon S."/>
            <person name="Zhang W."/>
            <person name="Yang X."/>
            <person name="Jeffery I.B."/>
            <person name="Cooney J.C."/>
            <person name="Kagawa T.F."/>
            <person name="Liu W."/>
            <person name="Song Y."/>
            <person name="Salvetti E."/>
            <person name="Wrobel A."/>
            <person name="Rasinkangas P."/>
            <person name="Parkhill J."/>
            <person name="Rea M.C."/>
            <person name="O'Sullivan O."/>
            <person name="Ritari J."/>
            <person name="Douillard F.P."/>
            <person name="Paul Ross R."/>
            <person name="Yang R."/>
            <person name="Briner A.E."/>
            <person name="Felis G.E."/>
            <person name="de Vos W.M."/>
            <person name="Barrangou R."/>
            <person name="Klaenhammer T.R."/>
            <person name="Caufield P.W."/>
            <person name="Cui Y."/>
            <person name="Zhang H."/>
            <person name="O'Toole P.W."/>
        </authorList>
    </citation>
    <scope>NUCLEOTIDE SEQUENCE [LARGE SCALE GENOMIC DNA]</scope>
    <source>
        <strain evidence="10 11">DSM 20593</strain>
    </source>
</reference>
<dbReference type="SUPFAM" id="SSF55073">
    <property type="entry name" value="Nucleotide cyclase"/>
    <property type="match status" value="1"/>
</dbReference>
<dbReference type="EC" id="3.1.4.-" evidence="6"/>
<dbReference type="PIRSF" id="PIRSF026583">
    <property type="entry name" value="YybT"/>
    <property type="match status" value="1"/>
</dbReference>
<name>A0A0R2JDN8_9LACO</name>
<evidence type="ECO:0000313" key="11">
    <source>
        <dbReference type="Proteomes" id="UP000051655"/>
    </source>
</evidence>
<dbReference type="STRING" id="1616.IV73_GL000574"/>
<dbReference type="GO" id="GO:0016787">
    <property type="term" value="F:hydrolase activity"/>
    <property type="evidence" value="ECO:0007669"/>
    <property type="project" value="UniProtKB-UniRule"/>
</dbReference>
<feature type="transmembrane region" description="Helical" evidence="8">
    <location>
        <begin position="46"/>
        <end position="63"/>
    </location>
</feature>
<dbReference type="Pfam" id="PF02272">
    <property type="entry name" value="DHHA1"/>
    <property type="match status" value="1"/>
</dbReference>
<feature type="binding site" evidence="7">
    <location>
        <position position="438"/>
    </location>
    <ligand>
        <name>Mn(2+)</name>
        <dbReference type="ChEBI" id="CHEBI:29035"/>
        <label>2</label>
    </ligand>
</feature>
<feature type="domain" description="GGDEF" evidence="9">
    <location>
        <begin position="190"/>
        <end position="318"/>
    </location>
</feature>
<feature type="binding site" evidence="7">
    <location>
        <position position="463"/>
    </location>
    <ligand>
        <name>Mn(2+)</name>
        <dbReference type="ChEBI" id="CHEBI:29035"/>
        <label>2</label>
    </ligand>
</feature>
<protein>
    <recommendedName>
        <fullName evidence="6">Cyclic-di-AMP phosphodiesterase</fullName>
        <ecNumber evidence="6">3.1.4.-</ecNumber>
    </recommendedName>
</protein>
<dbReference type="InterPro" id="IPR049553">
    <property type="entry name" value="GdpP-like_PAS"/>
</dbReference>
<dbReference type="SUPFAM" id="SSF64182">
    <property type="entry name" value="DHH phosphoesterases"/>
    <property type="match status" value="1"/>
</dbReference>
<evidence type="ECO:0000256" key="1">
    <source>
        <dbReference type="ARBA" id="ARBA00004651"/>
    </source>
</evidence>
<dbReference type="SMART" id="SM00267">
    <property type="entry name" value="GGDEF"/>
    <property type="match status" value="1"/>
</dbReference>
<dbReference type="InterPro" id="IPR051319">
    <property type="entry name" value="Oligoribo/pAp-PDE_c-di-AMP_PDE"/>
</dbReference>
<dbReference type="OrthoDB" id="9759476at2"/>
<dbReference type="GO" id="GO:0106409">
    <property type="term" value="F:cyclic-di-AMP phosphodiesterase activity"/>
    <property type="evidence" value="ECO:0007669"/>
    <property type="project" value="RHEA"/>
</dbReference>
<feature type="binding site" evidence="7">
    <location>
        <position position="366"/>
    </location>
    <ligand>
        <name>Mn(2+)</name>
        <dbReference type="ChEBI" id="CHEBI:29035"/>
        <label>1</label>
    </ligand>
</feature>
<dbReference type="PROSITE" id="PS50887">
    <property type="entry name" value="GGDEF"/>
    <property type="match status" value="1"/>
</dbReference>
<dbReference type="GO" id="GO:0046872">
    <property type="term" value="F:metal ion binding"/>
    <property type="evidence" value="ECO:0007669"/>
    <property type="project" value="UniProtKB-KW"/>
</dbReference>
<dbReference type="InterPro" id="IPR038763">
    <property type="entry name" value="DHH_sf"/>
</dbReference>
<accession>A0A0R2JDN8</accession>
<dbReference type="PANTHER" id="PTHR47618">
    <property type="entry name" value="BIFUNCTIONAL OLIGORIBONUCLEASE AND PAP PHOSPHATASE NRNA"/>
    <property type="match status" value="1"/>
</dbReference>
<dbReference type="FunFam" id="3.90.1640.10:FF:000002">
    <property type="entry name" value="Cyclic-di-AMP phosphodiesterase"/>
    <property type="match status" value="1"/>
</dbReference>
<dbReference type="Pfam" id="PF21370">
    <property type="entry name" value="PAS_GdpP"/>
    <property type="match status" value="1"/>
</dbReference>
<dbReference type="InterPro" id="IPR001667">
    <property type="entry name" value="DDH_dom"/>
</dbReference>
<evidence type="ECO:0000256" key="6">
    <source>
        <dbReference type="PIRNR" id="PIRNR026583"/>
    </source>
</evidence>
<dbReference type="Gene3D" id="3.90.1640.10">
    <property type="entry name" value="inorganic pyrophosphatase (n-terminal core)"/>
    <property type="match status" value="1"/>
</dbReference>
<dbReference type="RefSeq" id="WP_057754484.1">
    <property type="nucleotide sequence ID" value="NZ_JQBP01000002.1"/>
</dbReference>
<dbReference type="PANTHER" id="PTHR47618:SF2">
    <property type="entry name" value="CYCLIC-DI-AMP PHOSPHODIESTERASE GDPP"/>
    <property type="match status" value="1"/>
</dbReference>
<dbReference type="InterPro" id="IPR000160">
    <property type="entry name" value="GGDEF_dom"/>
</dbReference>
<evidence type="ECO:0000259" key="9">
    <source>
        <dbReference type="PROSITE" id="PS50887"/>
    </source>
</evidence>